<dbReference type="AlphaFoldDB" id="A0A8H5BU00"/>
<dbReference type="EC" id="4.1.2.25" evidence="4"/>
<dbReference type="EMBL" id="JAACJJ010000002">
    <property type="protein sequence ID" value="KAF5329340.1"/>
    <property type="molecule type" value="Genomic_DNA"/>
</dbReference>
<dbReference type="PANTHER" id="PTHR42844:SF1">
    <property type="entry name" value="DIHYDRONEOPTERIN ALDOLASE 1-RELATED"/>
    <property type="match status" value="1"/>
</dbReference>
<name>A0A8H5BU00_9AGAR</name>
<evidence type="ECO:0000256" key="7">
    <source>
        <dbReference type="ARBA" id="ARBA00032903"/>
    </source>
</evidence>
<evidence type="ECO:0000256" key="2">
    <source>
        <dbReference type="ARBA" id="ARBA00005013"/>
    </source>
</evidence>
<dbReference type="GO" id="GO:0004150">
    <property type="term" value="F:dihydroneopterin aldolase activity"/>
    <property type="evidence" value="ECO:0007669"/>
    <property type="project" value="UniProtKB-EC"/>
</dbReference>
<sequence>MSIPILWTTDVVFVDTLRVAANLGKDWWGRDRSQPCEISVYLHLKNSYLQAAGESDNVADSVHYGHLTKTISTMIKDKSATDDPGFDGADALVKAVAGRAFALTGDVAKEVRVVLDLPKIILLASGFSVDAVLELKGGEVVMVSKRVCVKEIVIPVIIGVNAPEREAKQRVLINTTFYETPGTLPAVPYQKVISELCQKIEGTSYLTLEKFVTEIVRDCCLSSEAIAAVTARAQKPSALSFAQSSGVEITRRREAFTSS</sequence>
<evidence type="ECO:0000313" key="10">
    <source>
        <dbReference type="Proteomes" id="UP000567179"/>
    </source>
</evidence>
<comment type="similarity">
    <text evidence="3">Belongs to the DHNA family.</text>
</comment>
<feature type="domain" description="Dihydroneopterin aldolase/epimerase" evidence="8">
    <location>
        <begin position="12"/>
        <end position="131"/>
    </location>
</feature>
<dbReference type="InterPro" id="IPR043133">
    <property type="entry name" value="GTP-CH-I_C/QueF"/>
</dbReference>
<feature type="domain" description="Dihydroneopterin aldolase/epimerase" evidence="8">
    <location>
        <begin position="147"/>
        <end position="251"/>
    </location>
</feature>
<protein>
    <recommendedName>
        <fullName evidence="4">dihydroneopterin aldolase</fullName>
        <ecNumber evidence="4">4.1.2.25</ecNumber>
    </recommendedName>
    <alternativeName>
        <fullName evidence="7">7,8-dihydroneopterin aldolase</fullName>
    </alternativeName>
</protein>
<evidence type="ECO:0000256" key="4">
    <source>
        <dbReference type="ARBA" id="ARBA00013043"/>
    </source>
</evidence>
<evidence type="ECO:0000256" key="6">
    <source>
        <dbReference type="ARBA" id="ARBA00023239"/>
    </source>
</evidence>
<organism evidence="9 10">
    <name type="scientific">Psilocybe cf. subviscida</name>
    <dbReference type="NCBI Taxonomy" id="2480587"/>
    <lineage>
        <taxon>Eukaryota</taxon>
        <taxon>Fungi</taxon>
        <taxon>Dikarya</taxon>
        <taxon>Basidiomycota</taxon>
        <taxon>Agaricomycotina</taxon>
        <taxon>Agaricomycetes</taxon>
        <taxon>Agaricomycetidae</taxon>
        <taxon>Agaricales</taxon>
        <taxon>Agaricineae</taxon>
        <taxon>Strophariaceae</taxon>
        <taxon>Psilocybe</taxon>
    </lineage>
</organism>
<comment type="caution">
    <text evidence="9">The sequence shown here is derived from an EMBL/GenBank/DDBJ whole genome shotgun (WGS) entry which is preliminary data.</text>
</comment>
<keyword evidence="5" id="KW-0289">Folate biosynthesis</keyword>
<comment type="catalytic activity">
    <reaction evidence="1">
        <text>7,8-dihydroneopterin = 6-hydroxymethyl-7,8-dihydropterin + glycolaldehyde</text>
        <dbReference type="Rhea" id="RHEA:10540"/>
        <dbReference type="ChEBI" id="CHEBI:17001"/>
        <dbReference type="ChEBI" id="CHEBI:17071"/>
        <dbReference type="ChEBI" id="CHEBI:44841"/>
        <dbReference type="EC" id="4.1.2.25"/>
    </reaction>
</comment>
<evidence type="ECO:0000313" key="9">
    <source>
        <dbReference type="EMBL" id="KAF5329340.1"/>
    </source>
</evidence>
<dbReference type="PANTHER" id="PTHR42844">
    <property type="entry name" value="DIHYDRONEOPTERIN ALDOLASE 1-RELATED"/>
    <property type="match status" value="1"/>
</dbReference>
<reference evidence="9 10" key="1">
    <citation type="journal article" date="2020" name="ISME J.">
        <title>Uncovering the hidden diversity of litter-decomposition mechanisms in mushroom-forming fungi.</title>
        <authorList>
            <person name="Floudas D."/>
            <person name="Bentzer J."/>
            <person name="Ahren D."/>
            <person name="Johansson T."/>
            <person name="Persson P."/>
            <person name="Tunlid A."/>
        </authorList>
    </citation>
    <scope>NUCLEOTIDE SEQUENCE [LARGE SCALE GENOMIC DNA]</scope>
    <source>
        <strain evidence="9 10">CBS 101986</strain>
    </source>
</reference>
<dbReference type="GO" id="GO:0046656">
    <property type="term" value="P:folic acid biosynthetic process"/>
    <property type="evidence" value="ECO:0007669"/>
    <property type="project" value="UniProtKB-KW"/>
</dbReference>
<gene>
    <name evidence="9" type="ORF">D9619_009270</name>
</gene>
<evidence type="ECO:0000256" key="3">
    <source>
        <dbReference type="ARBA" id="ARBA00005708"/>
    </source>
</evidence>
<accession>A0A8H5BU00</accession>
<dbReference type="SUPFAM" id="SSF55620">
    <property type="entry name" value="Tetrahydrobiopterin biosynthesis enzymes-like"/>
    <property type="match status" value="2"/>
</dbReference>
<proteinExistence type="inferred from homology"/>
<dbReference type="Pfam" id="PF02152">
    <property type="entry name" value="FolB"/>
    <property type="match status" value="2"/>
</dbReference>
<evidence type="ECO:0000256" key="1">
    <source>
        <dbReference type="ARBA" id="ARBA00001353"/>
    </source>
</evidence>
<dbReference type="InterPro" id="IPR006156">
    <property type="entry name" value="Dihydroneopterin_aldolase"/>
</dbReference>
<comment type="pathway">
    <text evidence="2">Cofactor biosynthesis; tetrahydrofolate biosynthesis; 2-amino-4-hydroxy-6-hydroxymethyl-7,8-dihydropteridine diphosphate from 7,8-dihydroneopterin triphosphate: step 3/4.</text>
</comment>
<evidence type="ECO:0000256" key="5">
    <source>
        <dbReference type="ARBA" id="ARBA00022909"/>
    </source>
</evidence>
<dbReference type="SMART" id="SM00905">
    <property type="entry name" value="FolB"/>
    <property type="match status" value="2"/>
</dbReference>
<dbReference type="Gene3D" id="3.30.1130.10">
    <property type="match status" value="2"/>
</dbReference>
<dbReference type="Proteomes" id="UP000567179">
    <property type="component" value="Unassembled WGS sequence"/>
</dbReference>
<evidence type="ECO:0000259" key="8">
    <source>
        <dbReference type="SMART" id="SM00905"/>
    </source>
</evidence>
<keyword evidence="6" id="KW-0456">Lyase</keyword>
<dbReference type="InterPro" id="IPR006157">
    <property type="entry name" value="FolB_dom"/>
</dbReference>
<keyword evidence="10" id="KW-1185">Reference proteome</keyword>
<dbReference type="OrthoDB" id="5425486at2759"/>
<dbReference type="GO" id="GO:0005737">
    <property type="term" value="C:cytoplasm"/>
    <property type="evidence" value="ECO:0007669"/>
    <property type="project" value="TreeGrafter"/>
</dbReference>